<dbReference type="InterPro" id="IPR026516">
    <property type="entry name" value="THAP1/10"/>
</dbReference>
<sequence length="266" mass="30602">MRKCVFCKCRYEKGSKTSFHRFPSDLTARSVWLQNMKAVDWTPKEKDHLCSKHFDANCFNKHYNRTTLKLGSVPTIFEGVFENSNSCDDLEIADSKNESRGEKIDVVEPQPVVFTCAYKYAMSTSSTTESMSTSSSSSRWQSSKRRGVNRLLSECILEDNVLKKDASTTYESKSNLHDIARNEHSYEASQSPKKSRIEYGVAHDHQYENTPRSSKIAIQRARRSLKIRNARIKVLTQHVKRLKTKVANLKTIINDLNKRNKVSEEH</sequence>
<dbReference type="AlphaFoldDB" id="A0A8S3YDA2"/>
<evidence type="ECO:0000313" key="14">
    <source>
        <dbReference type="EMBL" id="CAG5056563.1"/>
    </source>
</evidence>
<dbReference type="PANTHER" id="PTHR46600:SF1">
    <property type="entry name" value="THAP DOMAIN-CONTAINING PROTEIN 1"/>
    <property type="match status" value="1"/>
</dbReference>
<feature type="domain" description="THAP-type" evidence="13">
    <location>
        <begin position="1"/>
        <end position="77"/>
    </location>
</feature>
<keyword evidence="6" id="KW-0805">Transcription regulation</keyword>
<keyword evidence="9" id="KW-0804">Transcription</keyword>
<comment type="similarity">
    <text evidence="2">Belongs to the THAP1 family.</text>
</comment>
<keyword evidence="15" id="KW-1185">Reference proteome</keyword>
<dbReference type="GO" id="GO:0043565">
    <property type="term" value="F:sequence-specific DNA binding"/>
    <property type="evidence" value="ECO:0007669"/>
    <property type="project" value="InterPro"/>
</dbReference>
<keyword evidence="3" id="KW-0479">Metal-binding</keyword>
<evidence type="ECO:0000256" key="1">
    <source>
        <dbReference type="ARBA" id="ARBA00004642"/>
    </source>
</evidence>
<evidence type="ECO:0000256" key="8">
    <source>
        <dbReference type="ARBA" id="ARBA00023125"/>
    </source>
</evidence>
<evidence type="ECO:0000256" key="2">
    <source>
        <dbReference type="ARBA" id="ARBA00006177"/>
    </source>
</evidence>
<evidence type="ECO:0000256" key="11">
    <source>
        <dbReference type="ARBA" id="ARBA00023306"/>
    </source>
</evidence>
<evidence type="ECO:0000256" key="5">
    <source>
        <dbReference type="ARBA" id="ARBA00022833"/>
    </source>
</evidence>
<keyword evidence="5" id="KW-0862">Zinc</keyword>
<reference evidence="14" key="1">
    <citation type="submission" date="2021-04" db="EMBL/GenBank/DDBJ databases">
        <authorList>
            <person name="Tunstrom K."/>
        </authorList>
    </citation>
    <scope>NUCLEOTIDE SEQUENCE</scope>
</reference>
<evidence type="ECO:0000256" key="6">
    <source>
        <dbReference type="ARBA" id="ARBA00023015"/>
    </source>
</evidence>
<evidence type="ECO:0000256" key="12">
    <source>
        <dbReference type="PROSITE-ProRule" id="PRU00309"/>
    </source>
</evidence>
<name>A0A8S3YDA2_PARAO</name>
<dbReference type="PROSITE" id="PS50950">
    <property type="entry name" value="ZF_THAP"/>
    <property type="match status" value="1"/>
</dbReference>
<evidence type="ECO:0000256" key="3">
    <source>
        <dbReference type="ARBA" id="ARBA00022723"/>
    </source>
</evidence>
<dbReference type="SMART" id="SM00692">
    <property type="entry name" value="DM3"/>
    <property type="match status" value="1"/>
</dbReference>
<keyword evidence="4 12" id="KW-0863">Zinc-finger</keyword>
<dbReference type="InterPro" id="IPR006612">
    <property type="entry name" value="THAP_Znf"/>
</dbReference>
<evidence type="ECO:0000259" key="13">
    <source>
        <dbReference type="PROSITE" id="PS50950"/>
    </source>
</evidence>
<keyword evidence="11" id="KW-0131">Cell cycle</keyword>
<gene>
    <name evidence="14" type="ORF">PAPOLLO_LOCUS26777</name>
</gene>
<dbReference type="Pfam" id="PF05485">
    <property type="entry name" value="THAP"/>
    <property type="match status" value="1"/>
</dbReference>
<organism evidence="14 15">
    <name type="scientific">Parnassius apollo</name>
    <name type="common">Apollo butterfly</name>
    <name type="synonym">Papilio apollo</name>
    <dbReference type="NCBI Taxonomy" id="110799"/>
    <lineage>
        <taxon>Eukaryota</taxon>
        <taxon>Metazoa</taxon>
        <taxon>Ecdysozoa</taxon>
        <taxon>Arthropoda</taxon>
        <taxon>Hexapoda</taxon>
        <taxon>Insecta</taxon>
        <taxon>Pterygota</taxon>
        <taxon>Neoptera</taxon>
        <taxon>Endopterygota</taxon>
        <taxon>Lepidoptera</taxon>
        <taxon>Glossata</taxon>
        <taxon>Ditrysia</taxon>
        <taxon>Papilionoidea</taxon>
        <taxon>Papilionidae</taxon>
        <taxon>Parnassiinae</taxon>
        <taxon>Parnassini</taxon>
        <taxon>Parnassius</taxon>
        <taxon>Parnassius</taxon>
    </lineage>
</organism>
<proteinExistence type="inferred from homology"/>
<dbReference type="GO" id="GO:0005654">
    <property type="term" value="C:nucleoplasm"/>
    <property type="evidence" value="ECO:0007669"/>
    <property type="project" value="UniProtKB-SubCell"/>
</dbReference>
<dbReference type="SMART" id="SM00980">
    <property type="entry name" value="THAP"/>
    <property type="match status" value="1"/>
</dbReference>
<keyword evidence="7" id="KW-0175">Coiled coil</keyword>
<evidence type="ECO:0000256" key="7">
    <source>
        <dbReference type="ARBA" id="ARBA00023054"/>
    </source>
</evidence>
<evidence type="ECO:0000256" key="9">
    <source>
        <dbReference type="ARBA" id="ARBA00023163"/>
    </source>
</evidence>
<dbReference type="OrthoDB" id="7312725at2759"/>
<dbReference type="Proteomes" id="UP000691718">
    <property type="component" value="Unassembled WGS sequence"/>
</dbReference>
<protein>
    <submittedName>
        <fullName evidence="14">(apollo) hypothetical protein</fullName>
    </submittedName>
</protein>
<evidence type="ECO:0000313" key="15">
    <source>
        <dbReference type="Proteomes" id="UP000691718"/>
    </source>
</evidence>
<dbReference type="PANTHER" id="PTHR46600">
    <property type="entry name" value="THAP DOMAIN-CONTAINING"/>
    <property type="match status" value="1"/>
</dbReference>
<dbReference type="EMBL" id="CAJQZP010001607">
    <property type="protein sequence ID" value="CAG5056563.1"/>
    <property type="molecule type" value="Genomic_DNA"/>
</dbReference>
<evidence type="ECO:0000256" key="4">
    <source>
        <dbReference type="ARBA" id="ARBA00022771"/>
    </source>
</evidence>
<accession>A0A8S3YDA2</accession>
<dbReference type="GO" id="GO:0008270">
    <property type="term" value="F:zinc ion binding"/>
    <property type="evidence" value="ECO:0007669"/>
    <property type="project" value="UniProtKB-KW"/>
</dbReference>
<keyword evidence="10" id="KW-0539">Nucleus</keyword>
<comment type="subcellular location">
    <subcellularLocation>
        <location evidence="1">Nucleus</location>
        <location evidence="1">Nucleoplasm</location>
    </subcellularLocation>
</comment>
<evidence type="ECO:0000256" key="10">
    <source>
        <dbReference type="ARBA" id="ARBA00023242"/>
    </source>
</evidence>
<keyword evidence="8 12" id="KW-0238">DNA-binding</keyword>
<comment type="caution">
    <text evidence="14">The sequence shown here is derived from an EMBL/GenBank/DDBJ whole genome shotgun (WGS) entry which is preliminary data.</text>
</comment>